<feature type="compositionally biased region" description="Basic and acidic residues" evidence="1">
    <location>
        <begin position="350"/>
        <end position="373"/>
    </location>
</feature>
<dbReference type="AlphaFoldDB" id="A0A2I2FUC6"/>
<feature type="compositionally biased region" description="Low complexity" evidence="1">
    <location>
        <begin position="262"/>
        <end position="278"/>
    </location>
</feature>
<reference evidence="2 3" key="1">
    <citation type="submission" date="2016-12" db="EMBL/GenBank/DDBJ databases">
        <title>The genomes of Aspergillus section Nigri reveals drivers in fungal speciation.</title>
        <authorList>
            <consortium name="DOE Joint Genome Institute"/>
            <person name="Vesth T.C."/>
            <person name="Nybo J."/>
            <person name="Theobald S."/>
            <person name="Brandl J."/>
            <person name="Frisvad J.C."/>
            <person name="Nielsen K.F."/>
            <person name="Lyhne E.K."/>
            <person name="Kogle M.E."/>
            <person name="Kuo A."/>
            <person name="Riley R."/>
            <person name="Clum A."/>
            <person name="Nolan M."/>
            <person name="Lipzen A."/>
            <person name="Salamov A."/>
            <person name="Henrissat B."/>
            <person name="Wiebenga A."/>
            <person name="De Vries R.P."/>
            <person name="Grigoriev I.V."/>
            <person name="Mortensen U.H."/>
            <person name="Andersen M.R."/>
            <person name="Baker S.E."/>
        </authorList>
    </citation>
    <scope>NUCLEOTIDE SEQUENCE [LARGE SCALE GENOMIC DNA]</scope>
    <source>
        <strain evidence="2 3">IBT 23096</strain>
    </source>
</reference>
<accession>A0A2I2FUC6</accession>
<dbReference type="Proteomes" id="UP000234275">
    <property type="component" value="Unassembled WGS sequence"/>
</dbReference>
<feature type="compositionally biased region" description="Polar residues" evidence="1">
    <location>
        <begin position="313"/>
        <end position="323"/>
    </location>
</feature>
<feature type="region of interest" description="Disordered" evidence="1">
    <location>
        <begin position="231"/>
        <end position="383"/>
    </location>
</feature>
<feature type="region of interest" description="Disordered" evidence="1">
    <location>
        <begin position="1"/>
        <end position="23"/>
    </location>
</feature>
<name>A0A2I2FUC6_9EURO</name>
<comment type="caution">
    <text evidence="2">The sequence shown here is derived from an EMBL/GenBank/DDBJ whole genome shotgun (WGS) entry which is preliminary data.</text>
</comment>
<protein>
    <submittedName>
        <fullName evidence="2">Uncharacterized protein</fullName>
    </submittedName>
</protein>
<dbReference type="STRING" id="1392250.A0A2I2FUC6"/>
<evidence type="ECO:0000256" key="1">
    <source>
        <dbReference type="SAM" id="MobiDB-lite"/>
    </source>
</evidence>
<dbReference type="OrthoDB" id="4204700at2759"/>
<gene>
    <name evidence="2" type="ORF">P170DRAFT_440542</name>
</gene>
<dbReference type="EMBL" id="MSFO01000009">
    <property type="protein sequence ID" value="PLB44224.1"/>
    <property type="molecule type" value="Genomic_DNA"/>
</dbReference>
<organism evidence="2 3">
    <name type="scientific">Aspergillus steynii IBT 23096</name>
    <dbReference type="NCBI Taxonomy" id="1392250"/>
    <lineage>
        <taxon>Eukaryota</taxon>
        <taxon>Fungi</taxon>
        <taxon>Dikarya</taxon>
        <taxon>Ascomycota</taxon>
        <taxon>Pezizomycotina</taxon>
        <taxon>Eurotiomycetes</taxon>
        <taxon>Eurotiomycetidae</taxon>
        <taxon>Eurotiales</taxon>
        <taxon>Aspergillaceae</taxon>
        <taxon>Aspergillus</taxon>
        <taxon>Aspergillus subgen. Circumdati</taxon>
    </lineage>
</organism>
<dbReference type="GeneID" id="36557799"/>
<proteinExistence type="predicted"/>
<dbReference type="VEuPathDB" id="FungiDB:P170DRAFT_440542"/>
<keyword evidence="3" id="KW-1185">Reference proteome</keyword>
<feature type="compositionally biased region" description="Low complexity" evidence="1">
    <location>
        <begin position="325"/>
        <end position="349"/>
    </location>
</feature>
<dbReference type="RefSeq" id="XP_024699526.1">
    <property type="nucleotide sequence ID" value="XM_024850100.1"/>
</dbReference>
<evidence type="ECO:0000313" key="2">
    <source>
        <dbReference type="EMBL" id="PLB44224.1"/>
    </source>
</evidence>
<evidence type="ECO:0000313" key="3">
    <source>
        <dbReference type="Proteomes" id="UP000234275"/>
    </source>
</evidence>
<sequence length="383" mass="42635">MVLDDASPQGTTDTMGAPLPADSFVPPNPEFPIPKYHPAQVRPETVVRPDLFIMAFYPGPQAWRRKLTATINRRLLTIQAVAERPVRQEEVDAITQHASRKVYYERFGAPVGLAVTYWSVNRTLRTHETWRMYYREDGAWVKPVEGVKALMNMAKADSANAARIMGVVGMRGFFWTLAGLTLSNIVAAFTESVGMAVDPRLEDFRKQGTNQSTEAIQRKQKEAMMRELAEKRRGQVVGKEAVEEQAAPVETGWESQSSASRPQIQTQTQTQPIVEQPQGQSFFDDDDASPTAPEYRAAERKSQGGSAWERIRQQTMSGSPEQDQGSRGSWEEASSSGSSSGSSASSPDWSRQRERQQSQAEFDRLVEAERKAGADSWSGGKSW</sequence>